<accession>A8AKE0</accession>
<evidence type="ECO:0000313" key="2">
    <source>
        <dbReference type="Proteomes" id="UP000008148"/>
    </source>
</evidence>
<name>A8AKE0_CITK8</name>
<reference evidence="1 2" key="1">
    <citation type="submission" date="2007-08" db="EMBL/GenBank/DDBJ databases">
        <authorList>
            <consortium name="The Citrobacter koseri Genome Sequencing Project"/>
            <person name="McClelland M."/>
            <person name="Sanderson E.K."/>
            <person name="Porwollik S."/>
            <person name="Spieth J."/>
            <person name="Clifton W.S."/>
            <person name="Latreille P."/>
            <person name="Courtney L."/>
            <person name="Wang C."/>
            <person name="Pepin K."/>
            <person name="Bhonagiri V."/>
            <person name="Nash W."/>
            <person name="Johnson M."/>
            <person name="Thiruvilangam P."/>
            <person name="Wilson R."/>
        </authorList>
    </citation>
    <scope>NUCLEOTIDE SEQUENCE [LARGE SCALE GENOMIC DNA]</scope>
    <source>
        <strain evidence="2">ATCC BAA-895 / CDC 4225-83 / SGSC4696</strain>
    </source>
</reference>
<dbReference type="HOGENOM" id="CLU_3249215_0_0_6"/>
<keyword evidence="2" id="KW-1185">Reference proteome</keyword>
<protein>
    <submittedName>
        <fullName evidence="1">Uncharacterized protein</fullName>
    </submittedName>
</protein>
<organism evidence="1 2">
    <name type="scientific">Citrobacter koseri (strain ATCC BAA-895 / CDC 4225-83 / SGSC4696)</name>
    <dbReference type="NCBI Taxonomy" id="290338"/>
    <lineage>
        <taxon>Bacteria</taxon>
        <taxon>Pseudomonadati</taxon>
        <taxon>Pseudomonadota</taxon>
        <taxon>Gammaproteobacteria</taxon>
        <taxon>Enterobacterales</taxon>
        <taxon>Enterobacteriaceae</taxon>
        <taxon>Citrobacter</taxon>
    </lineage>
</organism>
<sequence>MRFIHLLTNVNGVRCVIENHSIMSVCSSKRKNEKETTAGLTS</sequence>
<dbReference type="KEGG" id="cko:CKO_02847"/>
<gene>
    <name evidence="1" type="ordered locus">CKO_02847</name>
</gene>
<evidence type="ECO:0000313" key="1">
    <source>
        <dbReference type="EMBL" id="ABV13953.1"/>
    </source>
</evidence>
<dbReference type="Proteomes" id="UP000008148">
    <property type="component" value="Chromosome"/>
</dbReference>
<dbReference type="EMBL" id="CP000822">
    <property type="protein sequence ID" value="ABV13953.1"/>
    <property type="molecule type" value="Genomic_DNA"/>
</dbReference>
<dbReference type="AlphaFoldDB" id="A8AKE0"/>
<proteinExistence type="predicted"/>